<dbReference type="SUPFAM" id="SSF55315">
    <property type="entry name" value="L30e-like"/>
    <property type="match status" value="1"/>
</dbReference>
<sequence length="243" mass="25852">MLEIGKNAVNEALEAGANIEKLCVQKDLRSDALSRIVKKARERGVKIIFTDKAWLDKNAGGAAHQGVIAVSSEYKYYDLEEIVSAARAAGKQMTILLLDGVEDPHNLGAIIRVADCAGVDAVVVPKHRGCGVTDAVSKTSAGAVQYVKVAKVTNINDTVRYLREEGFTVFATDMDGKSMYSADLTGDIAIIIGGEGNGVHALTKKLADGIIAIPQFGRVNSLNASVAAGVVVYEAVRQREKHD</sequence>
<dbReference type="GO" id="GO:0006396">
    <property type="term" value="P:RNA processing"/>
    <property type="evidence" value="ECO:0007669"/>
    <property type="project" value="InterPro"/>
</dbReference>
<dbReference type="InterPro" id="IPR001537">
    <property type="entry name" value="SpoU_MeTrfase"/>
</dbReference>
<dbReference type="SMART" id="SM00967">
    <property type="entry name" value="SpoU_sub_bind"/>
    <property type="match status" value="1"/>
</dbReference>
<name>A0A9D1MGK8_9FIRM</name>
<dbReference type="NCBIfam" id="TIGR00186">
    <property type="entry name" value="rRNA_methyl_3"/>
    <property type="match status" value="1"/>
</dbReference>
<accession>A0A9D1MGK8</accession>
<dbReference type="Gene3D" id="3.40.1280.10">
    <property type="match status" value="1"/>
</dbReference>
<reference evidence="5" key="2">
    <citation type="journal article" date="2021" name="PeerJ">
        <title>Extensive microbial diversity within the chicken gut microbiome revealed by metagenomics and culture.</title>
        <authorList>
            <person name="Gilroy R."/>
            <person name="Ravi A."/>
            <person name="Getino M."/>
            <person name="Pursley I."/>
            <person name="Horton D.L."/>
            <person name="Alikhan N.F."/>
            <person name="Baker D."/>
            <person name="Gharbi K."/>
            <person name="Hall N."/>
            <person name="Watson M."/>
            <person name="Adriaenssens E.M."/>
            <person name="Foster-Nyarko E."/>
            <person name="Jarju S."/>
            <person name="Secka A."/>
            <person name="Antonio M."/>
            <person name="Oren A."/>
            <person name="Chaudhuri R.R."/>
            <person name="La Ragione R."/>
            <person name="Hildebrand F."/>
            <person name="Pallen M.J."/>
        </authorList>
    </citation>
    <scope>NUCLEOTIDE SEQUENCE</scope>
    <source>
        <strain evidence="5">18911</strain>
    </source>
</reference>
<keyword evidence="3" id="KW-0808">Transferase</keyword>
<dbReference type="Gene3D" id="3.30.1330.30">
    <property type="match status" value="1"/>
</dbReference>
<evidence type="ECO:0000313" key="5">
    <source>
        <dbReference type="EMBL" id="HIU59912.1"/>
    </source>
</evidence>
<comment type="similarity">
    <text evidence="1">Belongs to the class IV-like SAM-binding methyltransferase superfamily. RNA methyltransferase TrmH family.</text>
</comment>
<proteinExistence type="inferred from homology"/>
<dbReference type="InterPro" id="IPR029026">
    <property type="entry name" value="tRNA_m1G_MTases_N"/>
</dbReference>
<dbReference type="InterPro" id="IPR004441">
    <property type="entry name" value="rRNA_MeTrfase_TrmH"/>
</dbReference>
<evidence type="ECO:0000256" key="1">
    <source>
        <dbReference type="ARBA" id="ARBA00007228"/>
    </source>
</evidence>
<dbReference type="GO" id="GO:0008173">
    <property type="term" value="F:RNA methyltransferase activity"/>
    <property type="evidence" value="ECO:0007669"/>
    <property type="project" value="InterPro"/>
</dbReference>
<dbReference type="PANTHER" id="PTHR46429:SF1">
    <property type="entry name" value="23S RRNA (GUANOSINE-2'-O-)-METHYLTRANSFERASE RLMB"/>
    <property type="match status" value="1"/>
</dbReference>
<gene>
    <name evidence="5" type="primary">rlmB</name>
    <name evidence="5" type="ORF">IAB05_00820</name>
</gene>
<dbReference type="EMBL" id="DVNF01000031">
    <property type="protein sequence ID" value="HIU59912.1"/>
    <property type="molecule type" value="Genomic_DNA"/>
</dbReference>
<dbReference type="FunFam" id="3.40.1280.10:FF:000008">
    <property type="entry name" value="Group 3 RNA methyltransferase TrmH"/>
    <property type="match status" value="1"/>
</dbReference>
<dbReference type="Pfam" id="PF00588">
    <property type="entry name" value="SpoU_methylase"/>
    <property type="match status" value="1"/>
</dbReference>
<dbReference type="InterPro" id="IPR013123">
    <property type="entry name" value="SpoU_subst-bd"/>
</dbReference>
<dbReference type="GO" id="GO:0032259">
    <property type="term" value="P:methylation"/>
    <property type="evidence" value="ECO:0007669"/>
    <property type="project" value="UniProtKB-KW"/>
</dbReference>
<feature type="domain" description="RNA 2-O ribose methyltransferase substrate binding" evidence="4">
    <location>
        <begin position="2"/>
        <end position="77"/>
    </location>
</feature>
<evidence type="ECO:0000256" key="2">
    <source>
        <dbReference type="ARBA" id="ARBA00022603"/>
    </source>
</evidence>
<evidence type="ECO:0000259" key="4">
    <source>
        <dbReference type="SMART" id="SM00967"/>
    </source>
</evidence>
<organism evidence="5 6">
    <name type="scientific">Candidatus Stercoripulliclostridium merdigallinarum</name>
    <dbReference type="NCBI Taxonomy" id="2840951"/>
    <lineage>
        <taxon>Bacteria</taxon>
        <taxon>Bacillati</taxon>
        <taxon>Bacillota</taxon>
        <taxon>Clostridia</taxon>
        <taxon>Eubacteriales</taxon>
        <taxon>Candidatus Stercoripulliclostridium</taxon>
    </lineage>
</organism>
<dbReference type="PANTHER" id="PTHR46429">
    <property type="entry name" value="23S RRNA (GUANOSINE-2'-O-)-METHYLTRANSFERASE RLMB"/>
    <property type="match status" value="1"/>
</dbReference>
<dbReference type="CDD" id="cd18103">
    <property type="entry name" value="SpoU-like_RlmB"/>
    <property type="match status" value="1"/>
</dbReference>
<evidence type="ECO:0000313" key="6">
    <source>
        <dbReference type="Proteomes" id="UP000824094"/>
    </source>
</evidence>
<reference evidence="5" key="1">
    <citation type="submission" date="2020-10" db="EMBL/GenBank/DDBJ databases">
        <authorList>
            <person name="Gilroy R."/>
        </authorList>
    </citation>
    <scope>NUCLEOTIDE SEQUENCE</scope>
    <source>
        <strain evidence="5">18911</strain>
    </source>
</reference>
<comment type="caution">
    <text evidence="5">The sequence shown here is derived from an EMBL/GenBank/DDBJ whole genome shotgun (WGS) entry which is preliminary data.</text>
</comment>
<dbReference type="InterPro" id="IPR029064">
    <property type="entry name" value="Ribosomal_eL30-like_sf"/>
</dbReference>
<keyword evidence="2" id="KW-0489">Methyltransferase</keyword>
<dbReference type="GO" id="GO:0005829">
    <property type="term" value="C:cytosol"/>
    <property type="evidence" value="ECO:0007669"/>
    <property type="project" value="TreeGrafter"/>
</dbReference>
<dbReference type="Proteomes" id="UP000824094">
    <property type="component" value="Unassembled WGS sequence"/>
</dbReference>
<protein>
    <submittedName>
        <fullName evidence="5">23S rRNA (Guanosine(2251)-2'-O)-methyltransferase RlmB</fullName>
    </submittedName>
</protein>
<dbReference type="Pfam" id="PF08032">
    <property type="entry name" value="SpoU_sub_bind"/>
    <property type="match status" value="1"/>
</dbReference>
<dbReference type="SUPFAM" id="SSF75217">
    <property type="entry name" value="alpha/beta knot"/>
    <property type="match status" value="1"/>
</dbReference>
<dbReference type="AlphaFoldDB" id="A0A9D1MGK8"/>
<dbReference type="InterPro" id="IPR029028">
    <property type="entry name" value="Alpha/beta_knot_MTases"/>
</dbReference>
<evidence type="ECO:0000256" key="3">
    <source>
        <dbReference type="ARBA" id="ARBA00022679"/>
    </source>
</evidence>
<dbReference type="GO" id="GO:0003723">
    <property type="term" value="F:RNA binding"/>
    <property type="evidence" value="ECO:0007669"/>
    <property type="project" value="InterPro"/>
</dbReference>